<evidence type="ECO:0008006" key="5">
    <source>
        <dbReference type="Google" id="ProtNLM"/>
    </source>
</evidence>
<dbReference type="InterPro" id="IPR005754">
    <property type="entry name" value="Sortase"/>
</dbReference>
<keyword evidence="2" id="KW-0812">Transmembrane</keyword>
<keyword evidence="1" id="KW-0378">Hydrolase</keyword>
<dbReference type="GO" id="GO:0016787">
    <property type="term" value="F:hydrolase activity"/>
    <property type="evidence" value="ECO:0007669"/>
    <property type="project" value="UniProtKB-KW"/>
</dbReference>
<evidence type="ECO:0000313" key="3">
    <source>
        <dbReference type="EMBL" id="OGK25035.1"/>
    </source>
</evidence>
<accession>A0A1F7H1N6</accession>
<evidence type="ECO:0000313" key="4">
    <source>
        <dbReference type="Proteomes" id="UP000177913"/>
    </source>
</evidence>
<dbReference type="AlphaFoldDB" id="A0A1F7H1N6"/>
<dbReference type="InterPro" id="IPR023365">
    <property type="entry name" value="Sortase_dom-sf"/>
</dbReference>
<dbReference type="Gene3D" id="2.40.260.10">
    <property type="entry name" value="Sortase"/>
    <property type="match status" value="1"/>
</dbReference>
<sequence>MDIICFLEIGIWLFVGFEFNFNMALYIYKKEIYSQKKKIIHFSSYISLTLGCLLLFWSLYPVISFEIYSRIFIQQHFSSPIPRSQIASSLQKANSVLGGYNVFSNNLRDFTQVSLWFPTKPQSQEAKNLKIKEYSLSIPKLNIRDAHVVVGGEDLKKSLVHYLPQSLPGEFGNVVIFGHSTLPQLYNPKNYTTIFTYLPSMEKGDKIQVRIGEEEYEYETYDIFVVNPEEVSVLEQSNDASYLTLITCVPPGTYWKRLVLRAKLTKLPMKN</sequence>
<feature type="transmembrane region" description="Helical" evidence="2">
    <location>
        <begin position="6"/>
        <end position="27"/>
    </location>
</feature>
<organism evidence="3 4">
    <name type="scientific">Candidatus Roizmanbacteria bacterium RIFCSPHIGHO2_02_FULL_38_11</name>
    <dbReference type="NCBI Taxonomy" id="1802039"/>
    <lineage>
        <taxon>Bacteria</taxon>
        <taxon>Candidatus Roizmaniibacteriota</taxon>
    </lineage>
</organism>
<dbReference type="EMBL" id="MFZO01000019">
    <property type="protein sequence ID" value="OGK25035.1"/>
    <property type="molecule type" value="Genomic_DNA"/>
</dbReference>
<protein>
    <recommendedName>
        <fullName evidence="5">Sortase</fullName>
    </recommendedName>
</protein>
<comment type="caution">
    <text evidence="3">The sequence shown here is derived from an EMBL/GenBank/DDBJ whole genome shotgun (WGS) entry which is preliminary data.</text>
</comment>
<evidence type="ECO:0000256" key="1">
    <source>
        <dbReference type="ARBA" id="ARBA00022801"/>
    </source>
</evidence>
<name>A0A1F7H1N6_9BACT</name>
<keyword evidence="2" id="KW-0472">Membrane</keyword>
<dbReference type="Proteomes" id="UP000177913">
    <property type="component" value="Unassembled WGS sequence"/>
</dbReference>
<keyword evidence="2" id="KW-1133">Transmembrane helix</keyword>
<dbReference type="Pfam" id="PF04203">
    <property type="entry name" value="Sortase"/>
    <property type="match status" value="1"/>
</dbReference>
<feature type="transmembrane region" description="Helical" evidence="2">
    <location>
        <begin position="39"/>
        <end position="60"/>
    </location>
</feature>
<reference evidence="3 4" key="1">
    <citation type="journal article" date="2016" name="Nat. Commun.">
        <title>Thousands of microbial genomes shed light on interconnected biogeochemical processes in an aquifer system.</title>
        <authorList>
            <person name="Anantharaman K."/>
            <person name="Brown C.T."/>
            <person name="Hug L.A."/>
            <person name="Sharon I."/>
            <person name="Castelle C.J."/>
            <person name="Probst A.J."/>
            <person name="Thomas B.C."/>
            <person name="Singh A."/>
            <person name="Wilkins M.J."/>
            <person name="Karaoz U."/>
            <person name="Brodie E.L."/>
            <person name="Williams K.H."/>
            <person name="Hubbard S.S."/>
            <person name="Banfield J.F."/>
        </authorList>
    </citation>
    <scope>NUCLEOTIDE SEQUENCE [LARGE SCALE GENOMIC DNA]</scope>
</reference>
<dbReference type="SUPFAM" id="SSF63817">
    <property type="entry name" value="Sortase"/>
    <property type="match status" value="1"/>
</dbReference>
<proteinExistence type="predicted"/>
<gene>
    <name evidence="3" type="ORF">A3C25_03180</name>
</gene>
<evidence type="ECO:0000256" key="2">
    <source>
        <dbReference type="SAM" id="Phobius"/>
    </source>
</evidence>
<dbReference type="NCBIfam" id="TIGR01076">
    <property type="entry name" value="sortase_fam"/>
    <property type="match status" value="1"/>
</dbReference>